<feature type="repeat" description="WD" evidence="6">
    <location>
        <begin position="765"/>
        <end position="806"/>
    </location>
</feature>
<keyword evidence="10" id="KW-1185">Reference proteome</keyword>
<dbReference type="AlphaFoldDB" id="A0A9Q8ZI75"/>
<keyword evidence="2" id="KW-0677">Repeat</keyword>
<evidence type="ECO:0000256" key="5">
    <source>
        <dbReference type="ARBA" id="ARBA00043913"/>
    </source>
</evidence>
<comment type="function">
    <text evidence="5">Involved in mitochondrial fission. Acts as an adapter protein required to form mitochondrial fission complexes. Formation of these complexes is required to promote constriction and fission of the mitochondrial compartment at a late step in mitochondrial division.</text>
</comment>
<dbReference type="EMBL" id="CP089280">
    <property type="protein sequence ID" value="USP82175.1"/>
    <property type="molecule type" value="Genomic_DNA"/>
</dbReference>
<evidence type="ECO:0000256" key="7">
    <source>
        <dbReference type="SAM" id="MobiDB-lite"/>
    </source>
</evidence>
<protein>
    <recommendedName>
        <fullName evidence="4">Mitochondrial division protein 1</fullName>
    </recommendedName>
</protein>
<feature type="region of interest" description="Disordered" evidence="7">
    <location>
        <begin position="1"/>
        <end position="23"/>
    </location>
</feature>
<dbReference type="PROSITE" id="PS50294">
    <property type="entry name" value="WD_REPEATS_REGION"/>
    <property type="match status" value="7"/>
</dbReference>
<dbReference type="InterPro" id="IPR001680">
    <property type="entry name" value="WD40_rpt"/>
</dbReference>
<proteinExistence type="inferred from homology"/>
<dbReference type="InterPro" id="IPR036322">
    <property type="entry name" value="WD40_repeat_dom_sf"/>
</dbReference>
<dbReference type="InterPro" id="IPR056884">
    <property type="entry name" value="NPHP3-like_N"/>
</dbReference>
<feature type="domain" description="Nephrocystin 3-like N-terminal" evidence="8">
    <location>
        <begin position="79"/>
        <end position="239"/>
    </location>
</feature>
<dbReference type="Pfam" id="PF00400">
    <property type="entry name" value="WD40"/>
    <property type="match status" value="7"/>
</dbReference>
<dbReference type="InterPro" id="IPR019775">
    <property type="entry name" value="WD40_repeat_CS"/>
</dbReference>
<evidence type="ECO:0000313" key="9">
    <source>
        <dbReference type="EMBL" id="USP82175.1"/>
    </source>
</evidence>
<evidence type="ECO:0000256" key="3">
    <source>
        <dbReference type="ARBA" id="ARBA00038415"/>
    </source>
</evidence>
<dbReference type="SUPFAM" id="SSF52540">
    <property type="entry name" value="P-loop containing nucleoside triphosphate hydrolases"/>
    <property type="match status" value="1"/>
</dbReference>
<accession>A0A9Q8ZI75</accession>
<dbReference type="OrthoDB" id="674604at2759"/>
<feature type="repeat" description="WD" evidence="6">
    <location>
        <begin position="849"/>
        <end position="890"/>
    </location>
</feature>
<dbReference type="Pfam" id="PF24883">
    <property type="entry name" value="NPHP3_N"/>
    <property type="match status" value="1"/>
</dbReference>
<organism evidence="9 10">
    <name type="scientific">Curvularia clavata</name>
    <dbReference type="NCBI Taxonomy" id="95742"/>
    <lineage>
        <taxon>Eukaryota</taxon>
        <taxon>Fungi</taxon>
        <taxon>Dikarya</taxon>
        <taxon>Ascomycota</taxon>
        <taxon>Pezizomycotina</taxon>
        <taxon>Dothideomycetes</taxon>
        <taxon>Pleosporomycetidae</taxon>
        <taxon>Pleosporales</taxon>
        <taxon>Pleosporineae</taxon>
        <taxon>Pleosporaceae</taxon>
        <taxon>Curvularia</taxon>
    </lineage>
</organism>
<dbReference type="PANTHER" id="PTHR22847:SF637">
    <property type="entry name" value="WD REPEAT DOMAIN 5B"/>
    <property type="match status" value="1"/>
</dbReference>
<dbReference type="PROSITE" id="PS50082">
    <property type="entry name" value="WD_REPEATS_2"/>
    <property type="match status" value="7"/>
</dbReference>
<dbReference type="SMART" id="SM00320">
    <property type="entry name" value="WD40"/>
    <property type="match status" value="7"/>
</dbReference>
<evidence type="ECO:0000256" key="1">
    <source>
        <dbReference type="ARBA" id="ARBA00022574"/>
    </source>
</evidence>
<evidence type="ECO:0000256" key="4">
    <source>
        <dbReference type="ARBA" id="ARBA00039789"/>
    </source>
</evidence>
<evidence type="ECO:0000256" key="2">
    <source>
        <dbReference type="ARBA" id="ARBA00022737"/>
    </source>
</evidence>
<feature type="repeat" description="WD" evidence="6">
    <location>
        <begin position="891"/>
        <end position="920"/>
    </location>
</feature>
<dbReference type="InterPro" id="IPR015943">
    <property type="entry name" value="WD40/YVTN_repeat-like_dom_sf"/>
</dbReference>
<name>A0A9Q8ZI75_CURCL</name>
<reference evidence="9" key="1">
    <citation type="submission" date="2021-12" db="EMBL/GenBank/DDBJ databases">
        <title>Curvularia clavata genome.</title>
        <authorList>
            <person name="Cao Y."/>
        </authorList>
    </citation>
    <scope>NUCLEOTIDE SEQUENCE</scope>
    <source>
        <strain evidence="9">Yc1106</strain>
    </source>
</reference>
<dbReference type="PRINTS" id="PR00320">
    <property type="entry name" value="GPROTEINBRPT"/>
</dbReference>
<feature type="repeat" description="WD" evidence="6">
    <location>
        <begin position="807"/>
        <end position="848"/>
    </location>
</feature>
<gene>
    <name evidence="9" type="ORF">yc1106_09449</name>
</gene>
<feature type="compositionally biased region" description="Low complexity" evidence="7">
    <location>
        <begin position="1059"/>
        <end position="1068"/>
    </location>
</feature>
<dbReference type="Gene3D" id="3.40.50.300">
    <property type="entry name" value="P-loop containing nucleotide triphosphate hydrolases"/>
    <property type="match status" value="1"/>
</dbReference>
<dbReference type="VEuPathDB" id="FungiDB:yc1106_09449"/>
<evidence type="ECO:0000256" key="6">
    <source>
        <dbReference type="PROSITE-ProRule" id="PRU00221"/>
    </source>
</evidence>
<dbReference type="Proteomes" id="UP001056012">
    <property type="component" value="Chromosome 7"/>
</dbReference>
<feature type="region of interest" description="Disordered" evidence="7">
    <location>
        <begin position="987"/>
        <end position="1103"/>
    </location>
</feature>
<dbReference type="SUPFAM" id="SSF50978">
    <property type="entry name" value="WD40 repeat-like"/>
    <property type="match status" value="1"/>
</dbReference>
<dbReference type="CDD" id="cd00200">
    <property type="entry name" value="WD40"/>
    <property type="match status" value="1"/>
</dbReference>
<dbReference type="GO" id="GO:0005634">
    <property type="term" value="C:nucleus"/>
    <property type="evidence" value="ECO:0007669"/>
    <property type="project" value="TreeGrafter"/>
</dbReference>
<keyword evidence="1 6" id="KW-0853">WD repeat</keyword>
<evidence type="ECO:0000259" key="8">
    <source>
        <dbReference type="Pfam" id="PF24883"/>
    </source>
</evidence>
<dbReference type="GO" id="GO:1990234">
    <property type="term" value="C:transferase complex"/>
    <property type="evidence" value="ECO:0007669"/>
    <property type="project" value="UniProtKB-ARBA"/>
</dbReference>
<sequence length="1114" mass="121053">MAYLDELGSGRKGKRSPGNHYEDVRVGDNARAHLGDTYHIGINNPLRDLPFAKDAPFNAYEKQHELTCLENTRVDLLREIHSWADGQDERCIFWLSGLAGTGKSTIARTVARSYYGKQRLAASFFFSRGGGDAGHAGKFVTSLAVQIADYVPASQQHMHDAVVERSNIAHQSLRDQWQHLVLRPLSKLHELEAGQRTYIVVVDALDECDNDSNIRIIVQLLAEVRSLTGVRLRVLLTSRPEVPIRHGFEEVADTERKDVVLHNISPSIVNHDIGLFLEHDLRIIAKECYQENDWPGTETIKQLVQNAGGLFIWAATACRFIKEGKRFAPKRLETILRNKDTTSVTPERHLNEIYTTVLKNSIQGYTDKDENEEQCRALRYIVGSIAVLFSSLSTQSLSQLLDVAEGVGPTLEDLHAILDIPNDRSQLVRLHHPSFRDFLLDRKKCDDDRFYVDEKTTHEKLASRCLELMSTSNGLRQDICNLLETGVLRSEIDKSRITASLPPELQYACRYWVDHLERSGRSIEDGDATHHFLEKHLLHWLEAMSLLNETSLCARLIARLQALVKLSNGTLTKFLHDAIRFVLRFVPILIKAPLQIYSSALLFSPESSLVREVFIKQVPQAVRVISGGDAEWDACRSVLEGHSAGVGAVVFSPDGQLVASASGDRTVRVWETATGHCRSVLEGHSAGVGAVVFSPDGQLVASASDDSTVRVWETATGHCRSVLEGHSEQVWAVVFSPDGQLVASASYDSTVRMWETATGHYRSVLEGHSAWVSAVVFSPDGQLVASASWDRTVRVWETATGHCRSVLEGHSREASAVVFSPDGQLVASASDDSTVRVWETATGHCRSVLEGHSEAVRAVVFSPDGQLVASASFDRTVRVWETATGHCRSVLEGHSAGVGAVVFSPDGQLVASASFDRTVRRAGGPLSLGQGGGVLARRAAGRLSIQGQDSAGVGDSNRPLSQHAGGPLRSGQGGGVLARRAAGRLSIQGQHNADVGDSNRPLSQRAGGPLRSGQGGGVLARRAAGRPSIRGQDSAGVGDSNRPLSQRAGGPLTRGQRGGVLARRAAGRLSIQRQHSAGVGDSNRPLSQRAGGPLRSSQGGGVLARRAASRLSIL</sequence>
<evidence type="ECO:0000313" key="10">
    <source>
        <dbReference type="Proteomes" id="UP001056012"/>
    </source>
</evidence>
<feature type="repeat" description="WD" evidence="6">
    <location>
        <begin position="681"/>
        <end position="722"/>
    </location>
</feature>
<dbReference type="PROSITE" id="PS00678">
    <property type="entry name" value="WD_REPEATS_1"/>
    <property type="match status" value="6"/>
</dbReference>
<dbReference type="Gene3D" id="2.130.10.10">
    <property type="entry name" value="YVTN repeat-like/Quinoprotein amine dehydrogenase"/>
    <property type="match status" value="3"/>
</dbReference>
<dbReference type="InterPro" id="IPR027417">
    <property type="entry name" value="P-loop_NTPase"/>
</dbReference>
<dbReference type="PANTHER" id="PTHR22847">
    <property type="entry name" value="WD40 REPEAT PROTEIN"/>
    <property type="match status" value="1"/>
</dbReference>
<dbReference type="InterPro" id="IPR020472">
    <property type="entry name" value="WD40_PAC1"/>
</dbReference>
<feature type="repeat" description="WD" evidence="6">
    <location>
        <begin position="639"/>
        <end position="680"/>
    </location>
</feature>
<feature type="region of interest" description="Disordered" evidence="7">
    <location>
        <begin position="946"/>
        <end position="975"/>
    </location>
</feature>
<comment type="similarity">
    <text evidence="3">Belongs to the WD repeat MDV1/CAF4 family.</text>
</comment>
<feature type="repeat" description="WD" evidence="6">
    <location>
        <begin position="723"/>
        <end position="764"/>
    </location>
</feature>